<accession>A0A947CWX1</accession>
<evidence type="ECO:0000256" key="5">
    <source>
        <dbReference type="ARBA" id="ARBA00022679"/>
    </source>
</evidence>
<dbReference type="GO" id="GO:0008760">
    <property type="term" value="F:UDP-N-acetylglucosamine 1-carboxyvinyltransferase activity"/>
    <property type="evidence" value="ECO:0007669"/>
    <property type="project" value="UniProtKB-UniRule"/>
</dbReference>
<proteinExistence type="inferred from homology"/>
<comment type="similarity">
    <text evidence="10 12">Belongs to the EPSP synthase family. MurA subfamily.</text>
</comment>
<comment type="caution">
    <text evidence="12">Lacks conserved residue(s) required for the propagation of feature annotation.</text>
</comment>
<evidence type="ECO:0000256" key="11">
    <source>
        <dbReference type="ARBA" id="ARBA00047527"/>
    </source>
</evidence>
<dbReference type="NCBIfam" id="TIGR01072">
    <property type="entry name" value="murA"/>
    <property type="match status" value="1"/>
</dbReference>
<evidence type="ECO:0000256" key="9">
    <source>
        <dbReference type="ARBA" id="ARBA00023316"/>
    </source>
</evidence>
<dbReference type="InterPro" id="IPR036968">
    <property type="entry name" value="Enolpyruvate_Tfrase_sf"/>
</dbReference>
<dbReference type="EMBL" id="JAHHQF010000050">
    <property type="protein sequence ID" value="MBT9282200.1"/>
    <property type="molecule type" value="Genomic_DNA"/>
</dbReference>
<dbReference type="PANTHER" id="PTHR43783:SF1">
    <property type="entry name" value="UDP-N-ACETYLGLUCOSAMINE 1-CARBOXYVINYLTRANSFERASE"/>
    <property type="match status" value="1"/>
</dbReference>
<evidence type="ECO:0000256" key="2">
    <source>
        <dbReference type="ARBA" id="ARBA00004752"/>
    </source>
</evidence>
<evidence type="ECO:0000256" key="4">
    <source>
        <dbReference type="ARBA" id="ARBA00022618"/>
    </source>
</evidence>
<keyword evidence="7 12" id="KW-0573">Peptidoglycan synthesis</keyword>
<dbReference type="GO" id="GO:0071555">
    <property type="term" value="P:cell wall organization"/>
    <property type="evidence" value="ECO:0007669"/>
    <property type="project" value="UniProtKB-KW"/>
</dbReference>
<keyword evidence="9 12" id="KW-0961">Cell wall biogenesis/degradation</keyword>
<dbReference type="HAMAP" id="MF_00111">
    <property type="entry name" value="MurA"/>
    <property type="match status" value="1"/>
</dbReference>
<dbReference type="InterPro" id="IPR005750">
    <property type="entry name" value="UDP_GlcNAc_COvinyl_MurA"/>
</dbReference>
<comment type="function">
    <text evidence="12">Cell wall formation. Adds enolpyruvyl to UDP-N-acetylglucosamine.</text>
</comment>
<dbReference type="GO" id="GO:0019277">
    <property type="term" value="P:UDP-N-acetylgalactosamine biosynthetic process"/>
    <property type="evidence" value="ECO:0007669"/>
    <property type="project" value="InterPro"/>
</dbReference>
<evidence type="ECO:0000313" key="14">
    <source>
        <dbReference type="EMBL" id="MBT9282200.1"/>
    </source>
</evidence>
<keyword evidence="5 12" id="KW-0808">Transferase</keyword>
<feature type="binding site" evidence="12">
    <location>
        <position position="326"/>
    </location>
    <ligand>
        <name>UDP-N-acetyl-alpha-D-glucosamine</name>
        <dbReference type="ChEBI" id="CHEBI:57705"/>
    </ligand>
</feature>
<dbReference type="FunFam" id="3.65.10.10:FF:000001">
    <property type="entry name" value="UDP-N-acetylglucosamine 1-carboxyvinyltransferase"/>
    <property type="match status" value="1"/>
</dbReference>
<evidence type="ECO:0000256" key="6">
    <source>
        <dbReference type="ARBA" id="ARBA00022960"/>
    </source>
</evidence>
<dbReference type="GO" id="GO:0008360">
    <property type="term" value="P:regulation of cell shape"/>
    <property type="evidence" value="ECO:0007669"/>
    <property type="project" value="UniProtKB-KW"/>
</dbReference>
<name>A0A947CWX1_HYDSH</name>
<protein>
    <recommendedName>
        <fullName evidence="12">UDP-N-acetylglucosamine 1-carboxyvinyltransferase</fullName>
        <ecNumber evidence="12">2.5.1.7</ecNumber>
    </recommendedName>
    <alternativeName>
        <fullName evidence="12">Enoylpyruvate transferase</fullName>
    </alternativeName>
    <alternativeName>
        <fullName evidence="12">UDP-N-acetylglucosamine enolpyruvyl transferase</fullName>
        <shortName evidence="12">EPT</shortName>
    </alternativeName>
</protein>
<evidence type="ECO:0000256" key="8">
    <source>
        <dbReference type="ARBA" id="ARBA00023306"/>
    </source>
</evidence>
<keyword evidence="3 12" id="KW-0963">Cytoplasm</keyword>
<keyword evidence="4 12" id="KW-0132">Cell division</keyword>
<comment type="catalytic activity">
    <reaction evidence="11 12">
        <text>phosphoenolpyruvate + UDP-N-acetyl-alpha-D-glucosamine = UDP-N-acetyl-3-O-(1-carboxyvinyl)-alpha-D-glucosamine + phosphate</text>
        <dbReference type="Rhea" id="RHEA:18681"/>
        <dbReference type="ChEBI" id="CHEBI:43474"/>
        <dbReference type="ChEBI" id="CHEBI:57705"/>
        <dbReference type="ChEBI" id="CHEBI:58702"/>
        <dbReference type="ChEBI" id="CHEBI:68483"/>
        <dbReference type="EC" id="2.5.1.7"/>
    </reaction>
</comment>
<keyword evidence="8 12" id="KW-0131">Cell cycle</keyword>
<reference evidence="14" key="1">
    <citation type="journal article" date="2021" name="Microbiology">
        <title>Metagenomic Analysis of the Microbial Community in the Underground Coal Fire Area (Kemerovo Region, Russia) Revealed Predominance of Thermophilic Members of the Phyla Deinococcus-thermus, Aquificae, and Firmicutes.</title>
        <authorList>
            <person name="Kadnikov V."/>
            <person name="Mardanov A.V."/>
            <person name="Beletsky A.V."/>
            <person name="Karnachuk O.V."/>
            <person name="Ravin N.V."/>
        </authorList>
    </citation>
    <scope>NUCLEOTIDE SEQUENCE</scope>
    <source>
        <strain evidence="14">RBS10-49</strain>
    </source>
</reference>
<dbReference type="GO" id="GO:0051301">
    <property type="term" value="P:cell division"/>
    <property type="evidence" value="ECO:0007669"/>
    <property type="project" value="UniProtKB-KW"/>
</dbReference>
<dbReference type="NCBIfam" id="NF006873">
    <property type="entry name" value="PRK09369.1"/>
    <property type="match status" value="1"/>
</dbReference>
<feature type="binding site" evidence="12">
    <location>
        <position position="304"/>
    </location>
    <ligand>
        <name>UDP-N-acetyl-alpha-D-glucosamine</name>
        <dbReference type="ChEBI" id="CHEBI:57705"/>
    </ligand>
</feature>
<sequence>MAPLVIEGGVPLGGTVRVSGAKNAALPILAAALLASESSVIEEVPRLKDVETMVEVLEALGARVAWDGDQVRVDARGPLSPEAPPALVGRMRASVLVMGPLLARLGEVRITLPGGCAIGSRPIDQHLKGLEALGAEVTVEHGFITARAKALVGTTIYLDLPSVGATENIMMASVLARGETVIENAAEEPEIVDLANFLNAMGARIRGAGTGTIRIEGVRELKGTRHTVIPDRIEAGTFMVALAATGGEGWIEGAITEHLVPVIAKLREMGVYVAEEEDGLHVVGNRLLKPVDVKTLPYPGFPTDMQPQFMALLSTVAGTSVVTETIFENRFRHVEELRRMGANIRIEGRTAVIEGGALTGATVRATDLRAGAALVIAGLAAGGTTVVENVYHLDRGYERLEAKLQGLGARIRRVDEAAPEPAAGLHLARYSVLEGSDGASEAKETPADA</sequence>
<evidence type="ECO:0000256" key="7">
    <source>
        <dbReference type="ARBA" id="ARBA00022984"/>
    </source>
</evidence>
<dbReference type="AlphaFoldDB" id="A0A947CWX1"/>
<feature type="modified residue" description="2-(S-cysteinyl)pyruvic acid O-phosphothioketal" evidence="12">
    <location>
        <position position="116"/>
    </location>
</feature>
<evidence type="ECO:0000256" key="10">
    <source>
        <dbReference type="ARBA" id="ARBA00038367"/>
    </source>
</evidence>
<dbReference type="InterPro" id="IPR013792">
    <property type="entry name" value="RNA3'P_cycl/enolpyr_Trfase_a/b"/>
</dbReference>
<dbReference type="InterPro" id="IPR050068">
    <property type="entry name" value="MurA_subfamily"/>
</dbReference>
<evidence type="ECO:0000256" key="12">
    <source>
        <dbReference type="HAMAP-Rule" id="MF_00111"/>
    </source>
</evidence>
<dbReference type="Pfam" id="PF00275">
    <property type="entry name" value="EPSP_synthase"/>
    <property type="match status" value="1"/>
</dbReference>
<dbReference type="GO" id="GO:0005737">
    <property type="term" value="C:cytoplasm"/>
    <property type="evidence" value="ECO:0007669"/>
    <property type="project" value="UniProtKB-SubCell"/>
</dbReference>
<keyword evidence="12" id="KW-0670">Pyruvate</keyword>
<feature type="binding site" evidence="12">
    <location>
        <begin position="22"/>
        <end position="23"/>
    </location>
    <ligand>
        <name>phosphoenolpyruvate</name>
        <dbReference type="ChEBI" id="CHEBI:58702"/>
    </ligand>
</feature>
<feature type="active site" description="Proton donor" evidence="12">
    <location>
        <position position="116"/>
    </location>
</feature>
<dbReference type="PANTHER" id="PTHR43783">
    <property type="entry name" value="UDP-N-ACETYLGLUCOSAMINE 1-CARBOXYVINYLTRANSFERASE"/>
    <property type="match status" value="1"/>
</dbReference>
<comment type="caution">
    <text evidence="14">The sequence shown here is derived from an EMBL/GenBank/DDBJ whole genome shotgun (WGS) entry which is preliminary data.</text>
</comment>
<dbReference type="EC" id="2.5.1.7" evidence="12"/>
<keyword evidence="6 12" id="KW-0133">Cell shape</keyword>
<feature type="binding site" evidence="12">
    <location>
        <position position="92"/>
    </location>
    <ligand>
        <name>UDP-N-acetyl-alpha-D-glucosamine</name>
        <dbReference type="ChEBI" id="CHEBI:57705"/>
    </ligand>
</feature>
<evidence type="ECO:0000259" key="13">
    <source>
        <dbReference type="Pfam" id="PF00275"/>
    </source>
</evidence>
<gene>
    <name evidence="12 14" type="primary">murA</name>
    <name evidence="14" type="ORF">KM312_06025</name>
</gene>
<comment type="pathway">
    <text evidence="2 12">Cell wall biogenesis; peptidoglycan biosynthesis.</text>
</comment>
<organism evidence="14 15">
    <name type="scientific">Hydrogenibacillus schlegelii</name>
    <name type="common">Bacillus schlegelii</name>
    <dbReference type="NCBI Taxonomy" id="1484"/>
    <lineage>
        <taxon>Bacteria</taxon>
        <taxon>Bacillati</taxon>
        <taxon>Bacillota</taxon>
        <taxon>Bacilli</taxon>
        <taxon>Bacillales</taxon>
        <taxon>Bacillales Family X. Incertae Sedis</taxon>
        <taxon>Hydrogenibacillus</taxon>
    </lineage>
</organism>
<feature type="domain" description="Enolpyruvate transferase" evidence="13">
    <location>
        <begin position="7"/>
        <end position="404"/>
    </location>
</feature>
<feature type="binding site" evidence="12">
    <location>
        <begin position="121"/>
        <end position="125"/>
    </location>
    <ligand>
        <name>UDP-N-acetyl-alpha-D-glucosamine</name>
        <dbReference type="ChEBI" id="CHEBI:57705"/>
    </ligand>
</feature>
<evidence type="ECO:0000313" key="15">
    <source>
        <dbReference type="Proteomes" id="UP000748108"/>
    </source>
</evidence>
<dbReference type="GO" id="GO:0009252">
    <property type="term" value="P:peptidoglycan biosynthetic process"/>
    <property type="evidence" value="ECO:0007669"/>
    <property type="project" value="UniProtKB-UniRule"/>
</dbReference>
<dbReference type="CDD" id="cd01555">
    <property type="entry name" value="UdpNAET"/>
    <property type="match status" value="1"/>
</dbReference>
<dbReference type="Proteomes" id="UP000748108">
    <property type="component" value="Unassembled WGS sequence"/>
</dbReference>
<comment type="subcellular location">
    <subcellularLocation>
        <location evidence="1 12">Cytoplasm</location>
    </subcellularLocation>
</comment>
<dbReference type="SUPFAM" id="SSF55205">
    <property type="entry name" value="EPT/RTPC-like"/>
    <property type="match status" value="1"/>
</dbReference>
<evidence type="ECO:0000256" key="3">
    <source>
        <dbReference type="ARBA" id="ARBA00022490"/>
    </source>
</evidence>
<dbReference type="Gene3D" id="3.65.10.10">
    <property type="entry name" value="Enolpyruvate transferase domain"/>
    <property type="match status" value="2"/>
</dbReference>
<dbReference type="InterPro" id="IPR001986">
    <property type="entry name" value="Enolpyruvate_Tfrase_dom"/>
</dbReference>
<evidence type="ECO:0000256" key="1">
    <source>
        <dbReference type="ARBA" id="ARBA00004496"/>
    </source>
</evidence>